<gene>
    <name evidence="1" type="ORF">HAX54_003276</name>
</gene>
<comment type="caution">
    <text evidence="1">The sequence shown here is derived from an EMBL/GenBank/DDBJ whole genome shotgun (WGS) entry which is preliminary data.</text>
</comment>
<feature type="non-terminal residue" evidence="1">
    <location>
        <position position="69"/>
    </location>
</feature>
<feature type="non-terminal residue" evidence="1">
    <location>
        <position position="1"/>
    </location>
</feature>
<sequence length="69" mass="8386">KEVKYAPENWIYEGRLTLEFHAIRNKVRELGIRYIFTELEECNLTLVREFYANRDTSFRESSKVKIWGQ</sequence>
<organism evidence="1 2">
    <name type="scientific">Datura stramonium</name>
    <name type="common">Jimsonweed</name>
    <name type="synonym">Common thornapple</name>
    <dbReference type="NCBI Taxonomy" id="4076"/>
    <lineage>
        <taxon>Eukaryota</taxon>
        <taxon>Viridiplantae</taxon>
        <taxon>Streptophyta</taxon>
        <taxon>Embryophyta</taxon>
        <taxon>Tracheophyta</taxon>
        <taxon>Spermatophyta</taxon>
        <taxon>Magnoliopsida</taxon>
        <taxon>eudicotyledons</taxon>
        <taxon>Gunneridae</taxon>
        <taxon>Pentapetalae</taxon>
        <taxon>asterids</taxon>
        <taxon>lamiids</taxon>
        <taxon>Solanales</taxon>
        <taxon>Solanaceae</taxon>
        <taxon>Solanoideae</taxon>
        <taxon>Datureae</taxon>
        <taxon>Datura</taxon>
    </lineage>
</organism>
<evidence type="ECO:0000313" key="2">
    <source>
        <dbReference type="Proteomes" id="UP000823775"/>
    </source>
</evidence>
<dbReference type="EMBL" id="JACEIK010000115">
    <property type="protein sequence ID" value="MCD7450061.1"/>
    <property type="molecule type" value="Genomic_DNA"/>
</dbReference>
<evidence type="ECO:0000313" key="1">
    <source>
        <dbReference type="EMBL" id="MCD7450061.1"/>
    </source>
</evidence>
<keyword evidence="2" id="KW-1185">Reference proteome</keyword>
<accession>A0ABS8RTC4</accession>
<proteinExistence type="predicted"/>
<reference evidence="1 2" key="1">
    <citation type="journal article" date="2021" name="BMC Genomics">
        <title>Datura genome reveals duplications of psychoactive alkaloid biosynthetic genes and high mutation rate following tissue culture.</title>
        <authorList>
            <person name="Rajewski A."/>
            <person name="Carter-House D."/>
            <person name="Stajich J."/>
            <person name="Litt A."/>
        </authorList>
    </citation>
    <scope>NUCLEOTIDE SEQUENCE [LARGE SCALE GENOMIC DNA]</scope>
    <source>
        <strain evidence="1">AR-01</strain>
    </source>
</reference>
<name>A0ABS8RTC4_DATST</name>
<protein>
    <submittedName>
        <fullName evidence="1">Uncharacterized protein</fullName>
    </submittedName>
</protein>
<dbReference type="Proteomes" id="UP000823775">
    <property type="component" value="Unassembled WGS sequence"/>
</dbReference>